<sequence>MASQPAIPDFTNADLAMIFQVLDAYLNTMILQALLLGAYSCILAVTLWYMFHGKERRYRGFMLFTVLSLYILAVIDFAYNWSFTRTAFITDGQNFWSIFLAMFGSTSSLRAPHYLVSGITGLISTALADTALIWRCWIVWGRRWTIVLIPILCTITSASKLCFHFSTASVEFFVAIKSIQTYHGLRDLVDSVSQESAQGTSIDWTTVYIAMALATTLLCTVLIVYRIVSVGGAQYASGIRTYRGAIEVVVESAALFSVSLIIYVALVAHNSVADDYLDVIAAAFRGIAPTLIVGRVASGHARPDHSWRETALTATPFDSIRFAHSRHEEMTSTQDTVGISARSIILVDSDSAATGNEQKANV</sequence>
<keyword evidence="1" id="KW-0472">Membrane</keyword>
<reference evidence="2" key="1">
    <citation type="submission" date="2023-06" db="EMBL/GenBank/DDBJ databases">
        <authorList>
            <consortium name="Lawrence Berkeley National Laboratory"/>
            <person name="Ahrendt S."/>
            <person name="Sahu N."/>
            <person name="Indic B."/>
            <person name="Wong-Bajracharya J."/>
            <person name="Merenyi Z."/>
            <person name="Ke H.-M."/>
            <person name="Monk M."/>
            <person name="Kocsube S."/>
            <person name="Drula E."/>
            <person name="Lipzen A."/>
            <person name="Balint B."/>
            <person name="Henrissat B."/>
            <person name="Andreopoulos B."/>
            <person name="Martin F.M."/>
            <person name="Harder C.B."/>
            <person name="Rigling D."/>
            <person name="Ford K.L."/>
            <person name="Foster G.D."/>
            <person name="Pangilinan J."/>
            <person name="Papanicolaou A."/>
            <person name="Barry K."/>
            <person name="LaButti K."/>
            <person name="Viragh M."/>
            <person name="Koriabine M."/>
            <person name="Yan M."/>
            <person name="Riley R."/>
            <person name="Champramary S."/>
            <person name="Plett K.L."/>
            <person name="Tsai I.J."/>
            <person name="Slot J."/>
            <person name="Sipos G."/>
            <person name="Plett J."/>
            <person name="Nagy L.G."/>
            <person name="Grigoriev I.V."/>
        </authorList>
    </citation>
    <scope>NUCLEOTIDE SEQUENCE</scope>
    <source>
        <strain evidence="2">FPL87.14</strain>
    </source>
</reference>
<proteinExistence type="predicted"/>
<gene>
    <name evidence="2" type="ORF">EV421DRAFT_1201990</name>
</gene>
<evidence type="ECO:0000256" key="1">
    <source>
        <dbReference type="SAM" id="Phobius"/>
    </source>
</evidence>
<keyword evidence="3" id="KW-1185">Reference proteome</keyword>
<name>A0AA39JYK2_9AGAR</name>
<keyword evidence="1" id="KW-0812">Transmembrane</keyword>
<keyword evidence="1" id="KW-1133">Transmembrane helix</keyword>
<comment type="caution">
    <text evidence="2">The sequence shown here is derived from an EMBL/GenBank/DDBJ whole genome shotgun (WGS) entry which is preliminary data.</text>
</comment>
<feature type="transmembrane region" description="Helical" evidence="1">
    <location>
        <begin position="146"/>
        <end position="166"/>
    </location>
</feature>
<feature type="transmembrane region" description="Helical" evidence="1">
    <location>
        <begin position="279"/>
        <end position="298"/>
    </location>
</feature>
<dbReference type="AlphaFoldDB" id="A0AA39JYK2"/>
<accession>A0AA39JYK2</accession>
<evidence type="ECO:0000313" key="2">
    <source>
        <dbReference type="EMBL" id="KAK0451002.1"/>
    </source>
</evidence>
<feature type="transmembrane region" description="Helical" evidence="1">
    <location>
        <begin position="29"/>
        <end position="49"/>
    </location>
</feature>
<protein>
    <submittedName>
        <fullName evidence="2">Uncharacterized protein</fullName>
    </submittedName>
</protein>
<dbReference type="EMBL" id="JAUEPT010000006">
    <property type="protein sequence ID" value="KAK0451002.1"/>
    <property type="molecule type" value="Genomic_DNA"/>
</dbReference>
<evidence type="ECO:0000313" key="3">
    <source>
        <dbReference type="Proteomes" id="UP001175226"/>
    </source>
</evidence>
<organism evidence="2 3">
    <name type="scientific">Armillaria borealis</name>
    <dbReference type="NCBI Taxonomy" id="47425"/>
    <lineage>
        <taxon>Eukaryota</taxon>
        <taxon>Fungi</taxon>
        <taxon>Dikarya</taxon>
        <taxon>Basidiomycota</taxon>
        <taxon>Agaricomycotina</taxon>
        <taxon>Agaricomycetes</taxon>
        <taxon>Agaricomycetidae</taxon>
        <taxon>Agaricales</taxon>
        <taxon>Marasmiineae</taxon>
        <taxon>Physalacriaceae</taxon>
        <taxon>Armillaria</taxon>
    </lineage>
</organism>
<dbReference type="Proteomes" id="UP001175226">
    <property type="component" value="Unassembled WGS sequence"/>
</dbReference>
<feature type="transmembrane region" description="Helical" evidence="1">
    <location>
        <begin position="114"/>
        <end position="134"/>
    </location>
</feature>
<feature type="transmembrane region" description="Helical" evidence="1">
    <location>
        <begin position="207"/>
        <end position="228"/>
    </location>
</feature>
<feature type="transmembrane region" description="Helical" evidence="1">
    <location>
        <begin position="61"/>
        <end position="81"/>
    </location>
</feature>
<feature type="transmembrane region" description="Helical" evidence="1">
    <location>
        <begin position="248"/>
        <end position="267"/>
    </location>
</feature>